<organism evidence="1 2">
    <name type="scientific">Aequoribacter fuscus</name>
    <dbReference type="NCBI Taxonomy" id="2518989"/>
    <lineage>
        <taxon>Bacteria</taxon>
        <taxon>Pseudomonadati</taxon>
        <taxon>Pseudomonadota</taxon>
        <taxon>Gammaproteobacteria</taxon>
        <taxon>Cellvibrionales</taxon>
        <taxon>Halieaceae</taxon>
        <taxon>Aequoribacter</taxon>
    </lineage>
</organism>
<gene>
    <name evidence="1" type="ORF">IMCC3088_1481</name>
</gene>
<sequence>MMQTSTHILGLPREASQSSNLAFFRELGGELHDTDLNSLLALYPSAQILRL</sequence>
<proteinExistence type="predicted"/>
<dbReference type="AlphaFoldDB" id="F3L1Z1"/>
<evidence type="ECO:0000313" key="2">
    <source>
        <dbReference type="Proteomes" id="UP000005615"/>
    </source>
</evidence>
<evidence type="ECO:0000313" key="1">
    <source>
        <dbReference type="EMBL" id="EGG29669.1"/>
    </source>
</evidence>
<protein>
    <submittedName>
        <fullName evidence="1">Uncharacterized protein</fullName>
    </submittedName>
</protein>
<name>F3L1Z1_9GAMM</name>
<dbReference type="Proteomes" id="UP000005615">
    <property type="component" value="Unassembled WGS sequence"/>
</dbReference>
<dbReference type="EMBL" id="AEIG01000037">
    <property type="protein sequence ID" value="EGG29669.1"/>
    <property type="molecule type" value="Genomic_DNA"/>
</dbReference>
<comment type="caution">
    <text evidence="1">The sequence shown here is derived from an EMBL/GenBank/DDBJ whole genome shotgun (WGS) entry which is preliminary data.</text>
</comment>
<reference evidence="1 2" key="1">
    <citation type="journal article" date="2011" name="J. Bacteriol.">
        <title>Genome sequence of strain IMCC3088, a proteorhodopsin-containing marine bacterium belonging to the OM60/NOR5 clade.</title>
        <authorList>
            <person name="Jang Y."/>
            <person name="Oh H.M."/>
            <person name="Kang I."/>
            <person name="Lee K."/>
            <person name="Yang S.J."/>
            <person name="Cho J.C."/>
        </authorList>
    </citation>
    <scope>NUCLEOTIDE SEQUENCE [LARGE SCALE GENOMIC DNA]</scope>
    <source>
        <strain evidence="1 2">IMCC3088</strain>
    </source>
</reference>
<keyword evidence="2" id="KW-1185">Reference proteome</keyword>
<accession>F3L1Z1</accession>